<proteinExistence type="predicted"/>
<accession>A0A1E7ZCY4</accession>
<name>A0A1E7ZCY4_9ALTE</name>
<reference evidence="1 2" key="1">
    <citation type="submission" date="2016-08" db="EMBL/GenBank/DDBJ databases">
        <authorList>
            <person name="Seilhamer J.J."/>
        </authorList>
    </citation>
    <scope>NUCLEOTIDE SEQUENCE [LARGE SCALE GENOMIC DNA]</scope>
    <source>
        <strain evidence="1 2">KCTC 42603</strain>
    </source>
</reference>
<sequence>MENKLESNLKEVNSILLSALSRYCDSKRLLIKSIEDAYDRMLVAELYDSSVLTIKLISELEAEYEIFHPQTQKRTMEVAGV</sequence>
<protein>
    <submittedName>
        <fullName evidence="1">Uncharacterized protein</fullName>
    </submittedName>
</protein>
<dbReference type="AlphaFoldDB" id="A0A1E7ZCY4"/>
<comment type="caution">
    <text evidence="1">The sequence shown here is derived from an EMBL/GenBank/DDBJ whole genome shotgun (WGS) entry which is preliminary data.</text>
</comment>
<dbReference type="Proteomes" id="UP000175691">
    <property type="component" value="Unassembled WGS sequence"/>
</dbReference>
<dbReference type="EMBL" id="MDHN01000015">
    <property type="protein sequence ID" value="OFC71376.1"/>
    <property type="molecule type" value="Genomic_DNA"/>
</dbReference>
<evidence type="ECO:0000313" key="1">
    <source>
        <dbReference type="EMBL" id="OFC71376.1"/>
    </source>
</evidence>
<keyword evidence="2" id="KW-1185">Reference proteome</keyword>
<gene>
    <name evidence="1" type="ORF">BFC18_09505</name>
</gene>
<organism evidence="1 2">
    <name type="scientific">Alteromonas confluentis</name>
    <dbReference type="NCBI Taxonomy" id="1656094"/>
    <lineage>
        <taxon>Bacteria</taxon>
        <taxon>Pseudomonadati</taxon>
        <taxon>Pseudomonadota</taxon>
        <taxon>Gammaproteobacteria</taxon>
        <taxon>Alteromonadales</taxon>
        <taxon>Alteromonadaceae</taxon>
        <taxon>Alteromonas/Salinimonas group</taxon>
        <taxon>Alteromonas</taxon>
    </lineage>
</organism>
<evidence type="ECO:0000313" key="2">
    <source>
        <dbReference type="Proteomes" id="UP000175691"/>
    </source>
</evidence>